<dbReference type="CDD" id="cd03801">
    <property type="entry name" value="GT4_PimA-like"/>
    <property type="match status" value="1"/>
</dbReference>
<dbReference type="GO" id="GO:1901135">
    <property type="term" value="P:carbohydrate derivative metabolic process"/>
    <property type="evidence" value="ECO:0007669"/>
    <property type="project" value="UniProtKB-ARBA"/>
</dbReference>
<evidence type="ECO:0000313" key="4">
    <source>
        <dbReference type="Proteomes" id="UP000243924"/>
    </source>
</evidence>
<proteinExistence type="predicted"/>
<dbReference type="GO" id="GO:0016757">
    <property type="term" value="F:glycosyltransferase activity"/>
    <property type="evidence" value="ECO:0007669"/>
    <property type="project" value="InterPro"/>
</dbReference>
<dbReference type="Proteomes" id="UP000243924">
    <property type="component" value="Chromosome I"/>
</dbReference>
<sequence>MQLAFLLYKYFPFGGLQRDFVRIAQVCQARGHQIRVYTLSWEGEVPEGFELVMVPVKSWFNHRRYAKFTRWVQADMQRRPVDRVVGFNKMPGLDSYYAADPCYEEKARTLRKPMYRYSPRYRHFSAYERAVFDPAGHTALMMISATQMALFKQHYGTPDERFHLLPPGISPDRRAPANAAELRQAARQRLGAEFDLPADGLLLVQIGSDFHRKGLDRSIQALAALPETLRRRTRLVALGADDPGSMQALAREHGVAGQVFMPGGRKDVPDFLLASDVLLHPARQENTGTVLLEALVAGLPLLVTEVCGYAHYVQDADCGLVAPEPFKQNVFNAQLAQMLGDDDQRQRWQQNALAFADSHDLYSMPEKAADVILGEIK</sequence>
<evidence type="ECO:0000259" key="1">
    <source>
        <dbReference type="Pfam" id="PF00534"/>
    </source>
</evidence>
<protein>
    <submittedName>
        <fullName evidence="3">UDP-glucose:(Heptosyl)LPS alpha-1,3-glucosyltransferase</fullName>
    </submittedName>
</protein>
<dbReference type="OrthoDB" id="9802524at2"/>
<reference evidence="4" key="1">
    <citation type="submission" date="2016-10" db="EMBL/GenBank/DDBJ databases">
        <authorList>
            <person name="Varghese N."/>
            <person name="Submissions S."/>
        </authorList>
    </citation>
    <scope>NUCLEOTIDE SEQUENCE [LARGE SCALE GENOMIC DNA]</scope>
    <source>
        <strain evidence="4">CECT 8338</strain>
    </source>
</reference>
<dbReference type="PANTHER" id="PTHR12526">
    <property type="entry name" value="GLYCOSYLTRANSFERASE"/>
    <property type="match status" value="1"/>
</dbReference>
<dbReference type="SUPFAM" id="SSF53756">
    <property type="entry name" value="UDP-Glycosyltransferase/glycogen phosphorylase"/>
    <property type="match status" value="1"/>
</dbReference>
<dbReference type="Pfam" id="PF00534">
    <property type="entry name" value="Glycos_transf_1"/>
    <property type="match status" value="1"/>
</dbReference>
<dbReference type="PANTHER" id="PTHR12526:SF641">
    <property type="entry name" value="LIPOPOLYSACCHARIDE CORE BIOSYNTHESIS PROTEIN RFAG"/>
    <property type="match status" value="1"/>
</dbReference>
<evidence type="ECO:0000259" key="2">
    <source>
        <dbReference type="Pfam" id="PF13439"/>
    </source>
</evidence>
<dbReference type="EMBL" id="LT629787">
    <property type="protein sequence ID" value="SDT94064.1"/>
    <property type="molecule type" value="Genomic_DNA"/>
</dbReference>
<dbReference type="Gene3D" id="3.40.50.2000">
    <property type="entry name" value="Glycogen Phosphorylase B"/>
    <property type="match status" value="2"/>
</dbReference>
<accession>A0A1H2EG98</accession>
<gene>
    <name evidence="3" type="ORF">SAMN05216210_0688</name>
</gene>
<name>A0A1H2EG98_9GAMM</name>
<keyword evidence="4" id="KW-1185">Reference proteome</keyword>
<feature type="domain" description="Glycosyltransferase subfamily 4-like N-terminal" evidence="2">
    <location>
        <begin position="13"/>
        <end position="173"/>
    </location>
</feature>
<dbReference type="InterPro" id="IPR028098">
    <property type="entry name" value="Glyco_trans_4-like_N"/>
</dbReference>
<dbReference type="AlphaFoldDB" id="A0A1H2EG98"/>
<dbReference type="InterPro" id="IPR001296">
    <property type="entry name" value="Glyco_trans_1"/>
</dbReference>
<keyword evidence="3" id="KW-0808">Transferase</keyword>
<evidence type="ECO:0000313" key="3">
    <source>
        <dbReference type="EMBL" id="SDT94064.1"/>
    </source>
</evidence>
<organism evidence="3 4">
    <name type="scientific">Halopseudomonas salegens</name>
    <dbReference type="NCBI Taxonomy" id="1434072"/>
    <lineage>
        <taxon>Bacteria</taxon>
        <taxon>Pseudomonadati</taxon>
        <taxon>Pseudomonadota</taxon>
        <taxon>Gammaproteobacteria</taxon>
        <taxon>Pseudomonadales</taxon>
        <taxon>Pseudomonadaceae</taxon>
        <taxon>Halopseudomonas</taxon>
    </lineage>
</organism>
<feature type="domain" description="Glycosyl transferase family 1" evidence="1">
    <location>
        <begin position="195"/>
        <end position="352"/>
    </location>
</feature>
<dbReference type="RefSeq" id="WP_092384169.1">
    <property type="nucleotide sequence ID" value="NZ_LT629787.1"/>
</dbReference>
<dbReference type="Pfam" id="PF13439">
    <property type="entry name" value="Glyco_transf_4"/>
    <property type="match status" value="1"/>
</dbReference>
<dbReference type="STRING" id="1434072.SAMN05216210_0688"/>